<evidence type="ECO:0000313" key="2">
    <source>
        <dbReference type="EMBL" id="CAE1251575.1"/>
    </source>
</evidence>
<dbReference type="EMBL" id="CAHIKZ030001076">
    <property type="protein sequence ID" value="CAE1251575.1"/>
    <property type="molecule type" value="Genomic_DNA"/>
</dbReference>
<reference evidence="2" key="1">
    <citation type="submission" date="2021-01" db="EMBL/GenBank/DDBJ databases">
        <authorList>
            <person name="Li R."/>
            <person name="Bekaert M."/>
        </authorList>
    </citation>
    <scope>NUCLEOTIDE SEQUENCE</scope>
    <source>
        <strain evidence="2">Farmed</strain>
    </source>
</reference>
<feature type="compositionally biased region" description="Polar residues" evidence="1">
    <location>
        <begin position="177"/>
        <end position="186"/>
    </location>
</feature>
<name>A0A812C340_ACAPH</name>
<dbReference type="Proteomes" id="UP000597762">
    <property type="component" value="Unassembled WGS sequence"/>
</dbReference>
<feature type="region of interest" description="Disordered" evidence="1">
    <location>
        <begin position="176"/>
        <end position="197"/>
    </location>
</feature>
<accession>A0A812C340</accession>
<protein>
    <submittedName>
        <fullName evidence="2">Uncharacterized protein</fullName>
    </submittedName>
</protein>
<keyword evidence="3" id="KW-1185">Reference proteome</keyword>
<proteinExistence type="predicted"/>
<organism evidence="2 3">
    <name type="scientific">Acanthosepion pharaonis</name>
    <name type="common">Pharaoh cuttlefish</name>
    <name type="synonym">Sepia pharaonis</name>
    <dbReference type="NCBI Taxonomy" id="158019"/>
    <lineage>
        <taxon>Eukaryota</taxon>
        <taxon>Metazoa</taxon>
        <taxon>Spiralia</taxon>
        <taxon>Lophotrochozoa</taxon>
        <taxon>Mollusca</taxon>
        <taxon>Cephalopoda</taxon>
        <taxon>Coleoidea</taxon>
        <taxon>Decapodiformes</taxon>
        <taxon>Sepiida</taxon>
        <taxon>Sepiina</taxon>
        <taxon>Sepiidae</taxon>
        <taxon>Acanthosepion</taxon>
    </lineage>
</organism>
<gene>
    <name evidence="2" type="ORF">SPHA_27569</name>
</gene>
<dbReference type="AlphaFoldDB" id="A0A812C340"/>
<sequence length="246" mass="26256">MTRQLLPISRIPYSWIGQLELPGLYVLDITDTLTDAVADADGDRIVFDIVAAATDSADIVSFADDDAAIAAADYDISAIAGIGHTDAADRTVGDDHIALDITAAYTAVAIVLDHDGVSFTVGDHDAFLAAVFAASAAGADNDVVVDVVNASVVPTTDVIRMRRVLLLGLPSCDPARHSTQGRTATPQHCPRRPSLSASTDIKVQTSGDRLDLEHRWFHSAYLQAVALRPDNTPPRLHDRTTTNDYL</sequence>
<comment type="caution">
    <text evidence="2">The sequence shown here is derived from an EMBL/GenBank/DDBJ whole genome shotgun (WGS) entry which is preliminary data.</text>
</comment>
<evidence type="ECO:0000256" key="1">
    <source>
        <dbReference type="SAM" id="MobiDB-lite"/>
    </source>
</evidence>
<evidence type="ECO:0000313" key="3">
    <source>
        <dbReference type="Proteomes" id="UP000597762"/>
    </source>
</evidence>